<proteinExistence type="predicted"/>
<dbReference type="PANTHER" id="PTHR37489">
    <property type="entry name" value="DUF3500 DOMAIN-CONTAINING PROTEIN"/>
    <property type="match status" value="1"/>
</dbReference>
<dbReference type="Pfam" id="PF07679">
    <property type="entry name" value="I-set"/>
    <property type="match status" value="1"/>
</dbReference>
<feature type="region of interest" description="Disordered" evidence="1">
    <location>
        <begin position="1"/>
        <end position="28"/>
    </location>
</feature>
<dbReference type="Pfam" id="PF12006">
    <property type="entry name" value="DUF3500"/>
    <property type="match status" value="1"/>
</dbReference>
<dbReference type="SUPFAM" id="SSF48726">
    <property type="entry name" value="Immunoglobulin"/>
    <property type="match status" value="1"/>
</dbReference>
<accession>A0A7C9PGG5</accession>
<reference evidence="3 4" key="1">
    <citation type="submission" date="2020-02" db="EMBL/GenBank/DDBJ databases">
        <title>Ideonella bacterium strain TBM-1.</title>
        <authorList>
            <person name="Chen W.-M."/>
        </authorList>
    </citation>
    <scope>NUCLEOTIDE SEQUENCE [LARGE SCALE GENOMIC DNA]</scope>
    <source>
        <strain evidence="3 4">TBM-1</strain>
    </source>
</reference>
<protein>
    <submittedName>
        <fullName evidence="3">DUF3500 domain-containing protein</fullName>
    </submittedName>
</protein>
<gene>
    <name evidence="3" type="ORF">G3A44_04190</name>
</gene>
<evidence type="ECO:0000313" key="4">
    <source>
        <dbReference type="Proteomes" id="UP000484255"/>
    </source>
</evidence>
<dbReference type="InterPro" id="IPR021889">
    <property type="entry name" value="DUF3500"/>
</dbReference>
<evidence type="ECO:0000256" key="1">
    <source>
        <dbReference type="SAM" id="MobiDB-lite"/>
    </source>
</evidence>
<dbReference type="InterPro" id="IPR007110">
    <property type="entry name" value="Ig-like_dom"/>
</dbReference>
<evidence type="ECO:0000259" key="2">
    <source>
        <dbReference type="PROSITE" id="PS50835"/>
    </source>
</evidence>
<name>A0A7C9PGG5_9BURK</name>
<dbReference type="SMART" id="SM00409">
    <property type="entry name" value="IG"/>
    <property type="match status" value="1"/>
</dbReference>
<dbReference type="AlphaFoldDB" id="A0A7C9PGG5"/>
<dbReference type="InterPro" id="IPR013098">
    <property type="entry name" value="Ig_I-set"/>
</dbReference>
<feature type="domain" description="Ig-like" evidence="2">
    <location>
        <begin position="26"/>
        <end position="106"/>
    </location>
</feature>
<dbReference type="InterPro" id="IPR003599">
    <property type="entry name" value="Ig_sub"/>
</dbReference>
<comment type="caution">
    <text evidence="3">The sequence shown here is derived from an EMBL/GenBank/DDBJ whole genome shotgun (WGS) entry which is preliminary data.</text>
</comment>
<organism evidence="3 4">
    <name type="scientific">Ideonella livida</name>
    <dbReference type="NCBI Taxonomy" id="2707176"/>
    <lineage>
        <taxon>Bacteria</taxon>
        <taxon>Pseudomonadati</taxon>
        <taxon>Pseudomonadota</taxon>
        <taxon>Betaproteobacteria</taxon>
        <taxon>Burkholderiales</taxon>
        <taxon>Sphaerotilaceae</taxon>
        <taxon>Ideonella</taxon>
    </lineage>
</organism>
<dbReference type="InterPro" id="IPR036179">
    <property type="entry name" value="Ig-like_dom_sf"/>
</dbReference>
<dbReference type="Gene3D" id="2.60.40.10">
    <property type="entry name" value="Immunoglobulins"/>
    <property type="match status" value="1"/>
</dbReference>
<evidence type="ECO:0000313" key="3">
    <source>
        <dbReference type="EMBL" id="NDY90394.1"/>
    </source>
</evidence>
<dbReference type="Proteomes" id="UP000484255">
    <property type="component" value="Unassembled WGS sequence"/>
</dbReference>
<dbReference type="InterPro" id="IPR013783">
    <property type="entry name" value="Ig-like_fold"/>
</dbReference>
<dbReference type="EMBL" id="JAAGOH010000003">
    <property type="protein sequence ID" value="NDY90394.1"/>
    <property type="molecule type" value="Genomic_DNA"/>
</dbReference>
<sequence length="437" mass="44300">MVVSNSGGSTTSAEATLSVSSADGSPVISRQPTAQTVSVGAAVSFSVSATGSGTLAYQWRKDGATLSGATAATHTLAAVTTDDAGQYDVVVSTGVGSVTSSAATLTVSSTSAVATHAAAVHSAMETFLGTLSTSQQGTAQLGWALDSARRWSNLPASMVARNGVKWGDLSTVQKTAARSLITTALGDTGNALHLGMQAADEALVSTYGASSGTYGAGHSYIAALGTPSASDFWLLQLTGHHFTANLAMGGAYASPTPLFLGVEPKGSFTLSGTTWDPMQAQRSAFANLGAALTAYAGARFSKTYGDVLFGANGSGSIDGSCPRSYASVTDLGLAYSSLSSTDQALVQTAIRSYVNTQASAVAAELLSAYLSDSALASTSVGYAGTGTVTAKGNYFRIAGPRVWIEFSVQSGVIVSSDIHFHTIWRDKLADYGGKCVS</sequence>
<keyword evidence="4" id="KW-1185">Reference proteome</keyword>
<dbReference type="PANTHER" id="PTHR37489:SF1">
    <property type="entry name" value="DUF3500 DOMAIN-CONTAINING PROTEIN"/>
    <property type="match status" value="1"/>
</dbReference>
<dbReference type="PROSITE" id="PS50835">
    <property type="entry name" value="IG_LIKE"/>
    <property type="match status" value="1"/>
</dbReference>